<keyword evidence="4 7" id="KW-1133">Transmembrane helix</keyword>
<dbReference type="GO" id="GO:0022857">
    <property type="term" value="F:transmembrane transporter activity"/>
    <property type="evidence" value="ECO:0007669"/>
    <property type="project" value="InterPro"/>
</dbReference>
<evidence type="ECO:0000256" key="1">
    <source>
        <dbReference type="ARBA" id="ARBA00004141"/>
    </source>
</evidence>
<dbReference type="Pfam" id="PF00854">
    <property type="entry name" value="PTR2"/>
    <property type="match status" value="1"/>
</dbReference>
<evidence type="ECO:0000313" key="8">
    <source>
        <dbReference type="EMBL" id="CAH1442164.1"/>
    </source>
</evidence>
<evidence type="ECO:0000256" key="7">
    <source>
        <dbReference type="SAM" id="Phobius"/>
    </source>
</evidence>
<keyword evidence="3 7" id="KW-0812">Transmembrane</keyword>
<feature type="transmembrane region" description="Helical" evidence="7">
    <location>
        <begin position="83"/>
        <end position="101"/>
    </location>
</feature>
<organism evidence="8 9">
    <name type="scientific">Lactuca virosa</name>
    <dbReference type="NCBI Taxonomy" id="75947"/>
    <lineage>
        <taxon>Eukaryota</taxon>
        <taxon>Viridiplantae</taxon>
        <taxon>Streptophyta</taxon>
        <taxon>Embryophyta</taxon>
        <taxon>Tracheophyta</taxon>
        <taxon>Spermatophyta</taxon>
        <taxon>Magnoliopsida</taxon>
        <taxon>eudicotyledons</taxon>
        <taxon>Gunneridae</taxon>
        <taxon>Pentapetalae</taxon>
        <taxon>asterids</taxon>
        <taxon>campanulids</taxon>
        <taxon>Asterales</taxon>
        <taxon>Asteraceae</taxon>
        <taxon>Cichorioideae</taxon>
        <taxon>Cichorieae</taxon>
        <taxon>Lactucinae</taxon>
        <taxon>Lactuca</taxon>
    </lineage>
</organism>
<comment type="subcellular location">
    <subcellularLocation>
        <location evidence="1">Membrane</location>
        <topology evidence="1">Multi-pass membrane protein</topology>
    </subcellularLocation>
</comment>
<evidence type="ECO:0008006" key="10">
    <source>
        <dbReference type="Google" id="ProtNLM"/>
    </source>
</evidence>
<sequence>MWLVPQYALLGLAEAFNAIGQMEFYYSELPKSMSSVAMAVFMVSNAFSGLVGSVLVNVVDLVTSEGGSVSWLSSDINEGHVDYYYWLLGLLNLLNFFYFLICCRFHKRFTLST</sequence>
<dbReference type="SUPFAM" id="SSF103473">
    <property type="entry name" value="MFS general substrate transporter"/>
    <property type="match status" value="1"/>
</dbReference>
<evidence type="ECO:0000313" key="9">
    <source>
        <dbReference type="Proteomes" id="UP001157418"/>
    </source>
</evidence>
<dbReference type="AlphaFoldDB" id="A0AAU9NWT5"/>
<reference evidence="8 9" key="1">
    <citation type="submission" date="2022-01" db="EMBL/GenBank/DDBJ databases">
        <authorList>
            <person name="Xiong W."/>
            <person name="Schranz E."/>
        </authorList>
    </citation>
    <scope>NUCLEOTIDE SEQUENCE [LARGE SCALE GENOMIC DNA]</scope>
</reference>
<dbReference type="InterPro" id="IPR036259">
    <property type="entry name" value="MFS_trans_sf"/>
</dbReference>
<keyword evidence="5 7" id="KW-0472">Membrane</keyword>
<comment type="similarity">
    <text evidence="2">Belongs to the major facilitator superfamily. Proton-dependent oligopeptide transporter (POT/PTR) (TC 2.A.17) family.</text>
</comment>
<dbReference type="Gene3D" id="1.20.1250.20">
    <property type="entry name" value="MFS general substrate transporter like domains"/>
    <property type="match status" value="1"/>
</dbReference>
<evidence type="ECO:0000256" key="4">
    <source>
        <dbReference type="ARBA" id="ARBA00022989"/>
    </source>
</evidence>
<comment type="caution">
    <text evidence="8">The sequence shown here is derived from an EMBL/GenBank/DDBJ whole genome shotgun (WGS) entry which is preliminary data.</text>
</comment>
<proteinExistence type="inferred from homology"/>
<comment type="similarity">
    <text evidence="6">Belongs to the major facilitator superfamily. Phosphate:H(+) symporter (TC 2.A.1.9) family.</text>
</comment>
<accession>A0AAU9NWT5</accession>
<gene>
    <name evidence="8" type="ORF">LVIROSA_LOCUS28172</name>
</gene>
<evidence type="ECO:0000256" key="6">
    <source>
        <dbReference type="ARBA" id="ARBA00044504"/>
    </source>
</evidence>
<evidence type="ECO:0000256" key="5">
    <source>
        <dbReference type="ARBA" id="ARBA00023136"/>
    </source>
</evidence>
<dbReference type="GO" id="GO:0016020">
    <property type="term" value="C:membrane"/>
    <property type="evidence" value="ECO:0007669"/>
    <property type="project" value="UniProtKB-SubCell"/>
</dbReference>
<dbReference type="InterPro" id="IPR000109">
    <property type="entry name" value="POT_fam"/>
</dbReference>
<protein>
    <recommendedName>
        <fullName evidence="10">Major facilitator superfamily (MFS) profile domain-containing protein</fullName>
    </recommendedName>
</protein>
<evidence type="ECO:0000256" key="3">
    <source>
        <dbReference type="ARBA" id="ARBA00022692"/>
    </source>
</evidence>
<name>A0AAU9NWT5_9ASTR</name>
<dbReference type="EMBL" id="CAKMRJ010005412">
    <property type="protein sequence ID" value="CAH1442164.1"/>
    <property type="molecule type" value="Genomic_DNA"/>
</dbReference>
<dbReference type="Proteomes" id="UP001157418">
    <property type="component" value="Unassembled WGS sequence"/>
</dbReference>
<feature type="transmembrane region" description="Helical" evidence="7">
    <location>
        <begin position="38"/>
        <end position="63"/>
    </location>
</feature>
<keyword evidence="9" id="KW-1185">Reference proteome</keyword>
<dbReference type="PANTHER" id="PTHR11654">
    <property type="entry name" value="OLIGOPEPTIDE TRANSPORTER-RELATED"/>
    <property type="match status" value="1"/>
</dbReference>
<evidence type="ECO:0000256" key="2">
    <source>
        <dbReference type="ARBA" id="ARBA00005982"/>
    </source>
</evidence>